<dbReference type="AlphaFoldDB" id="A0A4P6YRM6"/>
<dbReference type="InterPro" id="IPR010178">
    <property type="entry name" value="Lit"/>
</dbReference>
<accession>A0A4P6YRM6</accession>
<evidence type="ECO:0000313" key="2">
    <source>
        <dbReference type="EMBL" id="QBO35308.1"/>
    </source>
</evidence>
<keyword evidence="1" id="KW-0812">Transmembrane</keyword>
<name>A0A4P6YRM6_9LACO</name>
<reference evidence="3" key="1">
    <citation type="submission" date="2019-03" db="EMBL/GenBank/DDBJ databases">
        <title>Weissella sp. 26KH-42 Genome sequencing.</title>
        <authorList>
            <person name="Heo J."/>
            <person name="Kim S.-J."/>
            <person name="Kim J.-S."/>
            <person name="Hong S.-B."/>
            <person name="Kwon S.-W."/>
        </authorList>
    </citation>
    <scope>NUCLEOTIDE SEQUENCE [LARGE SCALE GENOMIC DNA]</scope>
    <source>
        <strain evidence="3">26KH-42</strain>
    </source>
</reference>
<feature type="transmembrane region" description="Helical" evidence="1">
    <location>
        <begin position="198"/>
        <end position="219"/>
    </location>
</feature>
<feature type="transmembrane region" description="Helical" evidence="1">
    <location>
        <begin position="108"/>
        <end position="127"/>
    </location>
</feature>
<keyword evidence="3" id="KW-1185">Reference proteome</keyword>
<dbReference type="OrthoDB" id="9813051at2"/>
<organism evidence="2 3">
    <name type="scientific">Periweissella cryptocerci</name>
    <dbReference type="NCBI Taxonomy" id="2506420"/>
    <lineage>
        <taxon>Bacteria</taxon>
        <taxon>Bacillati</taxon>
        <taxon>Bacillota</taxon>
        <taxon>Bacilli</taxon>
        <taxon>Lactobacillales</taxon>
        <taxon>Lactobacillaceae</taxon>
        <taxon>Periweissella</taxon>
    </lineage>
</organism>
<dbReference type="KEGG" id="wei:EQG49_01930"/>
<sequence>MQILRKSLTSQHTRLKLLTIGKFKNFWQWVALILFGITLSVAITINSTWLYQLNIQDGKLLHLANITLKQMMLNYHQLLAYLNYPWVTELKMSDFKDSVDGLHHFRDVKHLFLANYVILIVSAWPAWRLVRSLHQREQQWRLIRPMQIILAVIIFLVAMMLMNFQAFFIKFHEILFRNNDWEFYPAQDPIINVLPENFFAQAFLLFFILVVIYFIALYWDGKRYFKKDKVK</sequence>
<protein>
    <submittedName>
        <fullName evidence="2">TIGR01906 family membrane protein</fullName>
    </submittedName>
</protein>
<dbReference type="EMBL" id="CP037940">
    <property type="protein sequence ID" value="QBO35308.1"/>
    <property type="molecule type" value="Genomic_DNA"/>
</dbReference>
<feature type="transmembrane region" description="Helical" evidence="1">
    <location>
        <begin position="148"/>
        <end position="169"/>
    </location>
</feature>
<dbReference type="Proteomes" id="UP000292886">
    <property type="component" value="Chromosome"/>
</dbReference>
<keyword evidence="1" id="KW-1133">Transmembrane helix</keyword>
<feature type="transmembrane region" description="Helical" evidence="1">
    <location>
        <begin position="26"/>
        <end position="51"/>
    </location>
</feature>
<evidence type="ECO:0000313" key="3">
    <source>
        <dbReference type="Proteomes" id="UP000292886"/>
    </source>
</evidence>
<dbReference type="Pfam" id="PF07314">
    <property type="entry name" value="Lit"/>
    <property type="match status" value="1"/>
</dbReference>
<gene>
    <name evidence="2" type="ORF">EQG49_01930</name>
</gene>
<keyword evidence="1" id="KW-0472">Membrane</keyword>
<proteinExistence type="predicted"/>
<dbReference type="NCBIfam" id="TIGR01906">
    <property type="entry name" value="integ_TIGR01906"/>
    <property type="match status" value="1"/>
</dbReference>
<evidence type="ECO:0000256" key="1">
    <source>
        <dbReference type="SAM" id="Phobius"/>
    </source>
</evidence>